<dbReference type="InterPro" id="IPR004244">
    <property type="entry name" value="Transposase_22"/>
</dbReference>
<keyword evidence="2" id="KW-0732">Signal</keyword>
<protein>
    <submittedName>
        <fullName evidence="3">Putative tick transposon</fullName>
    </submittedName>
</protein>
<feature type="coiled-coil region" evidence="1">
    <location>
        <begin position="190"/>
        <end position="217"/>
    </location>
</feature>
<accession>A0A147BQE9</accession>
<reference evidence="3" key="1">
    <citation type="journal article" date="2018" name="PLoS Negl. Trop. Dis.">
        <title>Sialome diversity of ticks revealed by RNAseq of single tick salivary glands.</title>
        <authorList>
            <person name="Perner J."/>
            <person name="Kropackova S."/>
            <person name="Kopacek P."/>
            <person name="Ribeiro J.M."/>
        </authorList>
    </citation>
    <scope>NUCLEOTIDE SEQUENCE</scope>
    <source>
        <strain evidence="3">Siblings of single egg batch collected in Ceske Budejovice</strain>
        <tissue evidence="3">Salivary glands</tissue>
    </source>
</reference>
<keyword evidence="1" id="KW-0175">Coiled coil</keyword>
<evidence type="ECO:0000256" key="2">
    <source>
        <dbReference type="SAM" id="SignalP"/>
    </source>
</evidence>
<feature type="signal peptide" evidence="2">
    <location>
        <begin position="1"/>
        <end position="23"/>
    </location>
</feature>
<name>A0A147BQE9_IXORI</name>
<feature type="chain" id="PRO_5007542888" evidence="2">
    <location>
        <begin position="24"/>
        <end position="396"/>
    </location>
</feature>
<proteinExistence type="predicted"/>
<dbReference type="EMBL" id="GEGO01002779">
    <property type="protein sequence ID" value="JAR92625.1"/>
    <property type="molecule type" value="Transcribed_RNA"/>
</dbReference>
<sequence>MERFRSCVFLLQVLTLDPTSGRADATIHTTEDCTDFCPLGDMPTAEIPTQFLDFTVNNVWQQLQASHDHHKYKKGWQCGTSPGFGADMERFRSCVFLLQVSSLQHNVTCRSSDPFLMSVPCPTPSKRVLHVLCFLRHVISEVVLAVIRGHLLTSGDIELNPGPFTAEQELQIVEALTSFPKLVQGQSALLGELKRIQESLENKLDALSTRISKLESDSVLLNQLQCDVQNANAVATNLTAHFEQIAIQQDNLENQSRRNNLLFYGFEDNQSETWAESEESVIALCRENLGCSLESADIERAHRLGRFKPTTKRPIIVKFSAFKTKQSVLMAAYKLKGTRLSIGEDFSARVCTERKQLIEYAKSENAKFKLRYNKLIIGNKTFVYDHADQCVKEYGI</sequence>
<dbReference type="PANTHER" id="PTHR11505">
    <property type="entry name" value="L1 TRANSPOSABLE ELEMENT-RELATED"/>
    <property type="match status" value="1"/>
</dbReference>
<evidence type="ECO:0000313" key="3">
    <source>
        <dbReference type="EMBL" id="JAR92625.1"/>
    </source>
</evidence>
<organism evidence="3">
    <name type="scientific">Ixodes ricinus</name>
    <name type="common">Common tick</name>
    <name type="synonym">Acarus ricinus</name>
    <dbReference type="NCBI Taxonomy" id="34613"/>
    <lineage>
        <taxon>Eukaryota</taxon>
        <taxon>Metazoa</taxon>
        <taxon>Ecdysozoa</taxon>
        <taxon>Arthropoda</taxon>
        <taxon>Chelicerata</taxon>
        <taxon>Arachnida</taxon>
        <taxon>Acari</taxon>
        <taxon>Parasitiformes</taxon>
        <taxon>Ixodida</taxon>
        <taxon>Ixodoidea</taxon>
        <taxon>Ixodidae</taxon>
        <taxon>Ixodinae</taxon>
        <taxon>Ixodes</taxon>
    </lineage>
</organism>
<dbReference type="Gene3D" id="3.30.70.1820">
    <property type="entry name" value="L1 transposable element, RRM domain"/>
    <property type="match status" value="1"/>
</dbReference>
<evidence type="ECO:0000256" key="1">
    <source>
        <dbReference type="SAM" id="Coils"/>
    </source>
</evidence>
<dbReference type="AlphaFoldDB" id="A0A147BQE9"/>